<keyword evidence="1" id="KW-0812">Transmembrane</keyword>
<accession>A0ABV6AL08</accession>
<dbReference type="Proteomes" id="UP001589692">
    <property type="component" value="Unassembled WGS sequence"/>
</dbReference>
<sequence>MTLVRTALSVAGILLVALGLLWMGQGSGAFPYPAASFMINQTPWIVNGAVAAIIGLAVIWGARRFLR</sequence>
<organism evidence="2 3">
    <name type="scientific">Rhizobium puerariae</name>
    <dbReference type="NCBI Taxonomy" id="1585791"/>
    <lineage>
        <taxon>Bacteria</taxon>
        <taxon>Pseudomonadati</taxon>
        <taxon>Pseudomonadota</taxon>
        <taxon>Alphaproteobacteria</taxon>
        <taxon>Hyphomicrobiales</taxon>
        <taxon>Rhizobiaceae</taxon>
        <taxon>Rhizobium/Agrobacterium group</taxon>
        <taxon>Rhizobium</taxon>
    </lineage>
</organism>
<name>A0ABV6AL08_9HYPH</name>
<feature type="transmembrane region" description="Helical" evidence="1">
    <location>
        <begin position="45"/>
        <end position="62"/>
    </location>
</feature>
<evidence type="ECO:0000256" key="1">
    <source>
        <dbReference type="SAM" id="Phobius"/>
    </source>
</evidence>
<gene>
    <name evidence="2" type="ORF">ACFFP0_20855</name>
</gene>
<keyword evidence="3" id="KW-1185">Reference proteome</keyword>
<dbReference type="EMBL" id="JBHMAA010000024">
    <property type="protein sequence ID" value="MFB9951305.1"/>
    <property type="molecule type" value="Genomic_DNA"/>
</dbReference>
<dbReference type="RefSeq" id="WP_377264118.1">
    <property type="nucleotide sequence ID" value="NZ_JBHMAA010000024.1"/>
</dbReference>
<protein>
    <submittedName>
        <fullName evidence="2">Uncharacterized protein</fullName>
    </submittedName>
</protein>
<reference evidence="2 3" key="1">
    <citation type="submission" date="2024-09" db="EMBL/GenBank/DDBJ databases">
        <authorList>
            <person name="Sun Q."/>
            <person name="Mori K."/>
        </authorList>
    </citation>
    <scope>NUCLEOTIDE SEQUENCE [LARGE SCALE GENOMIC DNA]</scope>
    <source>
        <strain evidence="2 3">TBRC 4938</strain>
    </source>
</reference>
<evidence type="ECO:0000313" key="3">
    <source>
        <dbReference type="Proteomes" id="UP001589692"/>
    </source>
</evidence>
<comment type="caution">
    <text evidence="2">The sequence shown here is derived from an EMBL/GenBank/DDBJ whole genome shotgun (WGS) entry which is preliminary data.</text>
</comment>
<evidence type="ECO:0000313" key="2">
    <source>
        <dbReference type="EMBL" id="MFB9951305.1"/>
    </source>
</evidence>
<keyword evidence="1" id="KW-1133">Transmembrane helix</keyword>
<keyword evidence="1" id="KW-0472">Membrane</keyword>
<proteinExistence type="predicted"/>